<dbReference type="EMBL" id="CAIIXF020000005">
    <property type="protein sequence ID" value="CAH1784404.1"/>
    <property type="molecule type" value="Genomic_DNA"/>
</dbReference>
<dbReference type="PANTHER" id="PTHR46534">
    <property type="entry name" value="IGGFC_BINDING DOMAIN-CONTAINING PROTEIN"/>
    <property type="match status" value="1"/>
</dbReference>
<dbReference type="OrthoDB" id="6118127at2759"/>
<dbReference type="SUPFAM" id="SSF48726">
    <property type="entry name" value="Immunoglobulin"/>
    <property type="match status" value="2"/>
</dbReference>
<dbReference type="Proteomes" id="UP000749559">
    <property type="component" value="Unassembled WGS sequence"/>
</dbReference>
<dbReference type="InterPro" id="IPR035234">
    <property type="entry name" value="IgGFc-bd_N"/>
</dbReference>
<dbReference type="PROSITE" id="PS50835">
    <property type="entry name" value="IG_LIKE"/>
    <property type="match status" value="3"/>
</dbReference>
<name>A0A8J1T634_OWEFU</name>
<dbReference type="PANTHER" id="PTHR46534:SF1">
    <property type="entry name" value="IGGFC-BINDING PROTEIN N-TERMINAL DOMAIN-CONTAINING PROTEIN"/>
    <property type="match status" value="1"/>
</dbReference>
<sequence>MDSRLLLVVLGCCITPLIALKDPVSSRVIVSPEIQATKGESVTFTCDPAKPEPEEYIQWWEYVTSRWRPNIIYNPARPGGYNRRLYQFENGGRNFTIKTPLLSAGGTYECRTLVEPSSHPVELIVLRSPGCLNRRGNTLNEGDTALLRCSVEYQSNRIPLLTWYTEQGALLPSQYSVNMNGLTQMTTNFTNTHEHDNTSPNCQVTIPGTPYLDSCTVRSPMRVRYLVRDIAIQHNYERPGVPHFRIGDVINCTARGNPDPQFTWQKVGGSGGDMTIYGPQLEIPVGSNGEYTFMCTAKNSVNSDYQRINTSITFVVSNTHTEHQYKYQYVATFFPHHNDPRPSDNDLTIVMSSSEDANVHLFSPYKEVQDQLFIPAKRSINYTVWSDHGLDEIGDHVSRKSIFLKSDVQITVQVFSGQRSKPGNSMGLYSAFPIPSFRPKEKMHVYYAIGYSGNNNNRNMISIAATNDDTKVTIWSKRTTRYRNETYPAHTVYLASGQTYVHMDPEADLTGTKIETNYPVVVVSGSTYAQRLGTGRSMINEQIPPIHQLGSRFIVLKESSIRHDIRVVATEKNTEVSCQRRMCDASLAAGQSITINFTIYGHDPELITCSKPCLVVRYVYRHGNPTMSLVPSVEQYHNRSLTFSRMPTGDVGNFNLYIYLSTNGTRFSDNFLINGVRLYLQDWTCFDYTCGGHRVDSIDPNKDNTVIIQSQDSSEFVATVTFLDFPANKLYKTYATTFLFAQDEDFVQPPTTTTSSYTTETTETTTSLPQWKAHSCQCVINIQVNSTNCSQGSSNINQACEVSFPVDDLGTKSQHLQDGCEGCLHMLRACPKECRTEARSYWGTEGLYRKLVIDTPGGPQEKRLGQSYCEVYRKEILPPGADIVSKHVINECDEESFNKDFNAKLCCAVLDVPVVGKIPIWDYNCNGIIENDEQAMANIAHDDNSG</sequence>
<reference evidence="1" key="1">
    <citation type="submission" date="2022-03" db="EMBL/GenBank/DDBJ databases">
        <authorList>
            <person name="Martin C."/>
        </authorList>
    </citation>
    <scope>NUCLEOTIDE SEQUENCE</scope>
</reference>
<dbReference type="CDD" id="cd00096">
    <property type="entry name" value="Ig"/>
    <property type="match status" value="1"/>
</dbReference>
<dbReference type="SMART" id="SM00409">
    <property type="entry name" value="IG"/>
    <property type="match status" value="2"/>
</dbReference>
<proteinExistence type="predicted"/>
<dbReference type="InterPro" id="IPR003599">
    <property type="entry name" value="Ig_sub"/>
</dbReference>
<comment type="caution">
    <text evidence="1">The sequence shown here is derived from an EMBL/GenBank/DDBJ whole genome shotgun (WGS) entry which is preliminary data.</text>
</comment>
<dbReference type="InterPro" id="IPR013783">
    <property type="entry name" value="Ig-like_fold"/>
</dbReference>
<dbReference type="Pfam" id="PF17517">
    <property type="entry name" value="IgGFc_binding"/>
    <property type="match status" value="1"/>
</dbReference>
<dbReference type="AlphaFoldDB" id="A0A8J1T634"/>
<gene>
    <name evidence="1" type="ORF">OFUS_LOCUS10601</name>
</gene>
<dbReference type="InterPro" id="IPR007110">
    <property type="entry name" value="Ig-like_dom"/>
</dbReference>
<accession>A0A8J1T634</accession>
<organism evidence="1 2">
    <name type="scientific">Owenia fusiformis</name>
    <name type="common">Polychaete worm</name>
    <dbReference type="NCBI Taxonomy" id="6347"/>
    <lineage>
        <taxon>Eukaryota</taxon>
        <taxon>Metazoa</taxon>
        <taxon>Spiralia</taxon>
        <taxon>Lophotrochozoa</taxon>
        <taxon>Annelida</taxon>
        <taxon>Polychaeta</taxon>
        <taxon>Sedentaria</taxon>
        <taxon>Canalipalpata</taxon>
        <taxon>Sabellida</taxon>
        <taxon>Oweniida</taxon>
        <taxon>Oweniidae</taxon>
        <taxon>Owenia</taxon>
    </lineage>
</organism>
<keyword evidence="2" id="KW-1185">Reference proteome</keyword>
<dbReference type="Gene3D" id="2.60.40.10">
    <property type="entry name" value="Immunoglobulins"/>
    <property type="match status" value="3"/>
</dbReference>
<evidence type="ECO:0000313" key="2">
    <source>
        <dbReference type="Proteomes" id="UP000749559"/>
    </source>
</evidence>
<evidence type="ECO:0000313" key="1">
    <source>
        <dbReference type="EMBL" id="CAH1784404.1"/>
    </source>
</evidence>
<dbReference type="InterPro" id="IPR036179">
    <property type="entry name" value="Ig-like_dom_sf"/>
</dbReference>
<protein>
    <submittedName>
        <fullName evidence="1">Uncharacterized protein</fullName>
    </submittedName>
</protein>